<feature type="compositionally biased region" description="Acidic residues" evidence="1">
    <location>
        <begin position="1"/>
        <end position="19"/>
    </location>
</feature>
<dbReference type="PANTHER" id="PTHR37467:SF1">
    <property type="entry name" value="EXPORTED CALCIUM-BINDING GLYCOPROTEIN"/>
    <property type="match status" value="1"/>
</dbReference>
<feature type="domain" description="VWFA" evidence="2">
    <location>
        <begin position="244"/>
        <end position="413"/>
    </location>
</feature>
<name>E9S8C8_RUMAL</name>
<feature type="compositionally biased region" description="Acidic residues" evidence="1">
    <location>
        <begin position="58"/>
        <end position="73"/>
    </location>
</feature>
<dbReference type="InterPro" id="IPR002035">
    <property type="entry name" value="VWF_A"/>
</dbReference>
<dbReference type="Pfam" id="PF00092">
    <property type="entry name" value="VWA"/>
    <property type="match status" value="1"/>
</dbReference>
<organism evidence="3 4">
    <name type="scientific">Ruminococcus albus 8</name>
    <dbReference type="NCBI Taxonomy" id="246199"/>
    <lineage>
        <taxon>Bacteria</taxon>
        <taxon>Bacillati</taxon>
        <taxon>Bacillota</taxon>
        <taxon>Clostridia</taxon>
        <taxon>Eubacteriales</taxon>
        <taxon>Oscillospiraceae</taxon>
        <taxon>Ruminococcus</taxon>
    </lineage>
</organism>
<feature type="region of interest" description="Disordered" evidence="1">
    <location>
        <begin position="1"/>
        <end position="92"/>
    </location>
</feature>
<accession>E9S8C8</accession>
<evidence type="ECO:0000313" key="3">
    <source>
        <dbReference type="EMBL" id="EGC04461.1"/>
    </source>
</evidence>
<dbReference type="Gene3D" id="3.40.50.410">
    <property type="entry name" value="von Willebrand factor, type A domain"/>
    <property type="match status" value="1"/>
</dbReference>
<dbReference type="PANTHER" id="PTHR37467">
    <property type="entry name" value="EXPORTED CALCIUM-BINDING GLYCOPROTEIN-RELATED"/>
    <property type="match status" value="1"/>
</dbReference>
<dbReference type="PROSITE" id="PS50234">
    <property type="entry name" value="VWFA"/>
    <property type="match status" value="1"/>
</dbReference>
<sequence length="812" mass="92612">MKVDTDDNDISDYDEDFDTDGLSNGQEYEIGTRPYNDDSDEDNLKDGDEVNTYFTDPLDVDTDDDNLNDDDEIYFGTDPNDPDSDDNNVLDGDERRSQKFIHKVENEDCAVTEVIVSMEATGNLQKTTTVESIMNKDMLCTGVVGLVGEPFSIETTSDYEKATLTYVIDKNKLGDTEFDNLMFLWYDEKKDEFVELDTILDEENSTVSINTPHFSKYMLVDKKEWFDAWKRASLYFQDEYEPLAAAICYDCSGSMSGNDPKGYRKLAIDNFIDSMTLTDKTALISFEDEAKLVSEFSDNKEELKGLVNPYFGGGTNVRASVEMAIEQLNTVQHWYTRHIILLSDGDVNININLANNTVDDLIKKAVDNNIKIHTIGLGSGADNQKLKDCAEYTGGQYFTAETAEKLDAIYKDLSKNNHFDLKTLPDNDEDGLPDEFEVSGLVISNAQIFYTDPEVQDCDGDGLIDGKEISIDDAKSKTVTVHGADGGYTTYSTVVFKYISNPNEKYCSGNEFDATKHTLEYDGETYKCTKCAFSAHEPAFEDSQILNKDDYNLMIALNYMLYKISSEEVTYYKDTHDMYILQLIGEIDKIRQKEEYNNKYSFSDSDGRCIPSILESDEYKSIYAGSKCDIIQETINESNYRSYNYWYGNGQTYIVYGIGFIDPYLGASLFWLNDITAPETIDKDNGQMLIICMSSFIKNFAYIIGSDYDFEINKSKISGDKKWERDFMYTMASLCNDTLANASEKDEYDLQLGDTFVYANYGSYCVKCLEDPNHEDSLSYGEKREHFKYTRYRRDTVWMRDGKILFYHRVDG</sequence>
<dbReference type="SMART" id="SM00327">
    <property type="entry name" value="VWA"/>
    <property type="match status" value="1"/>
</dbReference>
<reference evidence="3 4" key="1">
    <citation type="submission" date="2011-02" db="EMBL/GenBank/DDBJ databases">
        <authorList>
            <person name="Nelson K.E."/>
            <person name="Sutton G."/>
            <person name="Torralba M."/>
            <person name="Durkin S."/>
            <person name="Harkins D."/>
            <person name="Montgomery R."/>
            <person name="Ziemer C."/>
            <person name="Klaassens E."/>
            <person name="Ocuiv P."/>
            <person name="Morrison M."/>
        </authorList>
    </citation>
    <scope>NUCLEOTIDE SEQUENCE [LARGE SCALE GENOMIC DNA]</scope>
    <source>
        <strain evidence="3 4">8</strain>
    </source>
</reference>
<dbReference type="EMBL" id="ADKM02000021">
    <property type="protein sequence ID" value="EGC04461.1"/>
    <property type="molecule type" value="Genomic_DNA"/>
</dbReference>
<dbReference type="AlphaFoldDB" id="E9S8C8"/>
<dbReference type="STRING" id="246199.CUS_4754"/>
<dbReference type="InterPro" id="IPR036465">
    <property type="entry name" value="vWFA_dom_sf"/>
</dbReference>
<dbReference type="InterPro" id="IPR053180">
    <property type="entry name" value="Ca-binding_acidic-repeat"/>
</dbReference>
<evidence type="ECO:0000256" key="1">
    <source>
        <dbReference type="SAM" id="MobiDB-lite"/>
    </source>
</evidence>
<keyword evidence="4" id="KW-1185">Reference proteome</keyword>
<comment type="caution">
    <text evidence="3">The sequence shown here is derived from an EMBL/GenBank/DDBJ whole genome shotgun (WGS) entry which is preliminary data.</text>
</comment>
<dbReference type="CDD" id="cd00198">
    <property type="entry name" value="vWFA"/>
    <property type="match status" value="1"/>
</dbReference>
<proteinExistence type="predicted"/>
<evidence type="ECO:0000259" key="2">
    <source>
        <dbReference type="PROSITE" id="PS50234"/>
    </source>
</evidence>
<dbReference type="eggNOG" id="COG2304">
    <property type="taxonomic scope" value="Bacteria"/>
</dbReference>
<gene>
    <name evidence="3" type="ORF">CUS_4754</name>
</gene>
<evidence type="ECO:0000313" key="4">
    <source>
        <dbReference type="Proteomes" id="UP000004259"/>
    </source>
</evidence>
<protein>
    <submittedName>
        <fullName evidence="3">von Willebrand factor type A domain protein</fullName>
    </submittedName>
</protein>
<dbReference type="SUPFAM" id="SSF53300">
    <property type="entry name" value="vWA-like"/>
    <property type="match status" value="1"/>
</dbReference>
<dbReference type="Proteomes" id="UP000004259">
    <property type="component" value="Unassembled WGS sequence"/>
</dbReference>